<comment type="similarity">
    <text evidence="2">Belongs to the asparagine synthetase family.</text>
</comment>
<comment type="pathway">
    <text evidence="1">Amino-acid biosynthesis; L-asparagine biosynthesis; L-asparagine from L-aspartate (L-Gln route): step 1/1.</text>
</comment>
<dbReference type="SUPFAM" id="SSF52402">
    <property type="entry name" value="Adenine nucleotide alpha hydrolases-like"/>
    <property type="match status" value="1"/>
</dbReference>
<evidence type="ECO:0000313" key="8">
    <source>
        <dbReference type="EMBL" id="KKR29975.1"/>
    </source>
</evidence>
<evidence type="ECO:0000256" key="5">
    <source>
        <dbReference type="ARBA" id="ARBA00022840"/>
    </source>
</evidence>
<dbReference type="InterPro" id="IPR014729">
    <property type="entry name" value="Rossmann-like_a/b/a_fold"/>
</dbReference>
<comment type="catalytic activity">
    <reaction evidence="6">
        <text>L-aspartate + L-glutamine + ATP + H2O = L-asparagine + L-glutamate + AMP + diphosphate + H(+)</text>
        <dbReference type="Rhea" id="RHEA:12228"/>
        <dbReference type="ChEBI" id="CHEBI:15377"/>
        <dbReference type="ChEBI" id="CHEBI:15378"/>
        <dbReference type="ChEBI" id="CHEBI:29985"/>
        <dbReference type="ChEBI" id="CHEBI:29991"/>
        <dbReference type="ChEBI" id="CHEBI:30616"/>
        <dbReference type="ChEBI" id="CHEBI:33019"/>
        <dbReference type="ChEBI" id="CHEBI:58048"/>
        <dbReference type="ChEBI" id="CHEBI:58359"/>
        <dbReference type="ChEBI" id="CHEBI:456215"/>
        <dbReference type="EC" id="6.3.5.4"/>
    </reaction>
</comment>
<evidence type="ECO:0000259" key="7">
    <source>
        <dbReference type="PROSITE" id="PS51278"/>
    </source>
</evidence>
<dbReference type="EC" id="6.3.5.4" evidence="3"/>
<dbReference type="SUPFAM" id="SSF56235">
    <property type="entry name" value="N-terminal nucleophile aminohydrolases (Ntn hydrolases)"/>
    <property type="match status" value="1"/>
</dbReference>
<dbReference type="AlphaFoldDB" id="A0A0G0S5H0"/>
<name>A0A0G0S5H0_9BACT</name>
<keyword evidence="5" id="KW-0067">ATP-binding</keyword>
<evidence type="ECO:0000313" key="9">
    <source>
        <dbReference type="Proteomes" id="UP000034539"/>
    </source>
</evidence>
<dbReference type="GO" id="GO:0004066">
    <property type="term" value="F:asparagine synthase (glutamine-hydrolyzing) activity"/>
    <property type="evidence" value="ECO:0007669"/>
    <property type="project" value="UniProtKB-EC"/>
</dbReference>
<dbReference type="PIRSF" id="PIRSF001589">
    <property type="entry name" value="Asn_synthetase_glu-h"/>
    <property type="match status" value="1"/>
</dbReference>
<dbReference type="GO" id="GO:0005524">
    <property type="term" value="F:ATP binding"/>
    <property type="evidence" value="ECO:0007669"/>
    <property type="project" value="UniProtKB-KW"/>
</dbReference>
<sequence>RVHHGVLSTEKQPASNHDETLQLVLHGYIVDLDNHISWLERQNCFNNQWSPSLVALYLYQHLGESFVEKLNGSFTIAIWDGIYDRLLLFTDRFGSRPVYFTRCSQKFFFASEIKCLLQDKEVSRSVNLRSVASLLTFGTVIGNHTLFDSIEKVPSGSVLKFDGRAVSIRKYWDFSYKEGTAKGAVQDYANELGRLLQQAVKRCLQVNSRVGLALSGGLDSRYVGGYLAQELGPGFHTYSFGRRWCPDIVYASKVAKVLQSCHHTFLTKGEYVYENGNETIMLTEGMLDLLDTQKTILSKNVQRSDVNIIWTGFMVDLMWGGSFLTWGVLDWEKRACKFSEALHNRIPIFMPIDVQKQLFNPDVWEQVAGGTQEIVAGILADCKAKEDANRADYVFLRTRVQHFTVMANLISLTRKFEYQVPTIDNDLLDFSLNLPVDMRLNYRMYLKAVSDQFPNLAQIPRTGTGLPLIMSQGRRRRNHISNKICDSLRYRLKKYSQGKVEIPHRNRDWHDRQRWSRTSMRPYIDSILLSDRCLSRSFFRPEALRQLVSDHMSNKVRGTSWLNLSPLLTLELWQRMYIDV</sequence>
<evidence type="ECO:0000256" key="2">
    <source>
        <dbReference type="ARBA" id="ARBA00005752"/>
    </source>
</evidence>
<proteinExistence type="inferred from homology"/>
<dbReference type="Pfam" id="PF00733">
    <property type="entry name" value="Asn_synthase"/>
    <property type="match status" value="1"/>
</dbReference>
<dbReference type="EMBL" id="LBXN01000110">
    <property type="protein sequence ID" value="KKR29975.1"/>
    <property type="molecule type" value="Genomic_DNA"/>
</dbReference>
<dbReference type="InterPro" id="IPR017932">
    <property type="entry name" value="GATase_2_dom"/>
</dbReference>
<keyword evidence="4" id="KW-0547">Nucleotide-binding</keyword>
<dbReference type="PANTHER" id="PTHR43284">
    <property type="entry name" value="ASPARAGINE SYNTHETASE (GLUTAMINE-HYDROLYZING)"/>
    <property type="match status" value="1"/>
</dbReference>
<organism evidence="8 9">
    <name type="scientific">Candidatus Gottesmanbacteria bacterium GW2011_GWC2_39_8</name>
    <dbReference type="NCBI Taxonomy" id="1618450"/>
    <lineage>
        <taxon>Bacteria</taxon>
        <taxon>Candidatus Gottesmaniibacteriota</taxon>
    </lineage>
</organism>
<dbReference type="InterPro" id="IPR051786">
    <property type="entry name" value="ASN_synthetase/amidase"/>
</dbReference>
<reference evidence="8 9" key="1">
    <citation type="journal article" date="2015" name="Nature">
        <title>rRNA introns, odd ribosomes, and small enigmatic genomes across a large radiation of phyla.</title>
        <authorList>
            <person name="Brown C.T."/>
            <person name="Hug L.A."/>
            <person name="Thomas B.C."/>
            <person name="Sharon I."/>
            <person name="Castelle C.J."/>
            <person name="Singh A."/>
            <person name="Wilkins M.J."/>
            <person name="Williams K.H."/>
            <person name="Banfield J.F."/>
        </authorList>
    </citation>
    <scope>NUCLEOTIDE SEQUENCE [LARGE SCALE GENOMIC DNA]</scope>
</reference>
<feature type="non-terminal residue" evidence="8">
    <location>
        <position position="1"/>
    </location>
</feature>
<dbReference type="InterPro" id="IPR006426">
    <property type="entry name" value="Asn_synth_AEB"/>
</dbReference>
<dbReference type="GO" id="GO:0006529">
    <property type="term" value="P:asparagine biosynthetic process"/>
    <property type="evidence" value="ECO:0007669"/>
    <property type="project" value="InterPro"/>
</dbReference>
<evidence type="ECO:0000256" key="4">
    <source>
        <dbReference type="ARBA" id="ARBA00022741"/>
    </source>
</evidence>
<evidence type="ECO:0000256" key="1">
    <source>
        <dbReference type="ARBA" id="ARBA00005187"/>
    </source>
</evidence>
<evidence type="ECO:0000256" key="6">
    <source>
        <dbReference type="ARBA" id="ARBA00048741"/>
    </source>
</evidence>
<feature type="domain" description="Glutamine amidotransferase type-2" evidence="7">
    <location>
        <begin position="1"/>
        <end position="164"/>
    </location>
</feature>
<comment type="caution">
    <text evidence="8">The sequence shown here is derived from an EMBL/GenBank/DDBJ whole genome shotgun (WGS) entry which is preliminary data.</text>
</comment>
<dbReference type="Gene3D" id="3.60.20.10">
    <property type="entry name" value="Glutamine Phosphoribosylpyrophosphate, subunit 1, domain 1"/>
    <property type="match status" value="1"/>
</dbReference>
<gene>
    <name evidence="8" type="ORF">UT63_C0110G0001</name>
</gene>
<dbReference type="PROSITE" id="PS51278">
    <property type="entry name" value="GATASE_TYPE_2"/>
    <property type="match status" value="1"/>
</dbReference>
<dbReference type="PANTHER" id="PTHR43284:SF1">
    <property type="entry name" value="ASPARAGINE SYNTHETASE"/>
    <property type="match status" value="1"/>
</dbReference>
<dbReference type="InterPro" id="IPR029055">
    <property type="entry name" value="Ntn_hydrolases_N"/>
</dbReference>
<dbReference type="Pfam" id="PF13537">
    <property type="entry name" value="GATase_7"/>
    <property type="match status" value="1"/>
</dbReference>
<dbReference type="Gene3D" id="3.40.50.620">
    <property type="entry name" value="HUPs"/>
    <property type="match status" value="1"/>
</dbReference>
<protein>
    <recommendedName>
        <fullName evidence="3">asparagine synthase (glutamine-hydrolyzing)</fullName>
        <ecNumber evidence="3">6.3.5.4</ecNumber>
    </recommendedName>
</protein>
<dbReference type="InterPro" id="IPR001962">
    <property type="entry name" value="Asn_synthase"/>
</dbReference>
<accession>A0A0G0S5H0</accession>
<dbReference type="Proteomes" id="UP000034539">
    <property type="component" value="Unassembled WGS sequence"/>
</dbReference>
<evidence type="ECO:0000256" key="3">
    <source>
        <dbReference type="ARBA" id="ARBA00012737"/>
    </source>
</evidence>